<sequence length="468" mass="50486">MIDKVRFWVEEILEANRRDHTTAQVGMVGDQRGPFRSARALAMAMMAMHDAHAAVTGASVPYRAPSLPAPPGAEAEAAAAAAAHTVLQTLYPRQAALLWSRWQAYVARYGASGASQGFGTQVGLDHVAARAGDTAFLGEVPYAPTGPYEHDADPLSPGQGFFGTKWGGAPPFLSGMTLQPLAPPAGRTGPHAFMPDNFYAAEFEEVMRYGALTSAVRTPKQEETGLFWAYDGAEEIGTPPRLYMQVALAVLDARGPLSPTAMLEALSACAVALADAGIQAWHYKYDAAHMLWRPVVGIRRAEPLPGTPRDPWWIPLSKPDTNTRHVGSTPDFPAYPSGHATFGAACFETLRRWIRTREGLGFGDGDADTIGFSFVSDELNGRNTDPRDGLPRRRVTRHYAGLWNAIRDNSESRIWLGVHWRMDGISKRDVMTGKAVHGRPANPGEVGDVGGVHLGLGIAKVVAAKRGF</sequence>
<dbReference type="Gene3D" id="1.20.144.10">
    <property type="entry name" value="Phosphatidic acid phosphatase type 2/haloperoxidase"/>
    <property type="match status" value="1"/>
</dbReference>
<dbReference type="Proteomes" id="UP000295096">
    <property type="component" value="Unassembled WGS sequence"/>
</dbReference>
<dbReference type="AlphaFoldDB" id="A0A4R5QA09"/>
<gene>
    <name evidence="2" type="ORF">E2C06_29385</name>
</gene>
<dbReference type="PANTHER" id="PTHR34599">
    <property type="entry name" value="PEROXIDASE-RELATED"/>
    <property type="match status" value="1"/>
</dbReference>
<proteinExistence type="predicted"/>
<keyword evidence="3" id="KW-1185">Reference proteome</keyword>
<dbReference type="GO" id="GO:0004601">
    <property type="term" value="F:peroxidase activity"/>
    <property type="evidence" value="ECO:0007669"/>
    <property type="project" value="InterPro"/>
</dbReference>
<organism evidence="2 3">
    <name type="scientific">Dankookia rubra</name>
    <dbReference type="NCBI Taxonomy" id="1442381"/>
    <lineage>
        <taxon>Bacteria</taxon>
        <taxon>Pseudomonadati</taxon>
        <taxon>Pseudomonadota</taxon>
        <taxon>Alphaproteobacteria</taxon>
        <taxon>Acetobacterales</taxon>
        <taxon>Roseomonadaceae</taxon>
        <taxon>Dankookia</taxon>
    </lineage>
</organism>
<dbReference type="EMBL" id="SMSJ01000083">
    <property type="protein sequence ID" value="TDH59047.1"/>
    <property type="molecule type" value="Genomic_DNA"/>
</dbReference>
<evidence type="ECO:0000259" key="1">
    <source>
        <dbReference type="Pfam" id="PF17897"/>
    </source>
</evidence>
<dbReference type="Gene3D" id="1.10.606.10">
    <property type="entry name" value="Vanadium-containing Chloroperoxidase, domain 2"/>
    <property type="match status" value="1"/>
</dbReference>
<reference evidence="2 3" key="1">
    <citation type="journal article" date="2016" name="J. Microbiol.">
        <title>Dankookia rubra gen. nov., sp. nov., an alphaproteobacterium isolated from sediment of a shallow stream.</title>
        <authorList>
            <person name="Kim W.H."/>
            <person name="Kim D.H."/>
            <person name="Kang K."/>
            <person name="Ahn T.Y."/>
        </authorList>
    </citation>
    <scope>NUCLEOTIDE SEQUENCE [LARGE SCALE GENOMIC DNA]</scope>
    <source>
        <strain evidence="2 3">JCM30602</strain>
    </source>
</reference>
<dbReference type="RefSeq" id="WP_133292139.1">
    <property type="nucleotide sequence ID" value="NZ_SMSJ01000083.1"/>
</dbReference>
<evidence type="ECO:0000313" key="2">
    <source>
        <dbReference type="EMBL" id="TDH59047.1"/>
    </source>
</evidence>
<dbReference type="InterPro" id="IPR016119">
    <property type="entry name" value="Br/Cl_peroxidase_C"/>
</dbReference>
<protein>
    <recommendedName>
        <fullName evidence="1">Vanadium chloroperoxidase N-terminal domain-containing protein</fullName>
    </recommendedName>
</protein>
<evidence type="ECO:0000313" key="3">
    <source>
        <dbReference type="Proteomes" id="UP000295096"/>
    </source>
</evidence>
<comment type="caution">
    <text evidence="2">The sequence shown here is derived from an EMBL/GenBank/DDBJ whole genome shotgun (WGS) entry which is preliminary data.</text>
</comment>
<dbReference type="OrthoDB" id="103227at2"/>
<accession>A0A4R5QA09</accession>
<dbReference type="PANTHER" id="PTHR34599:SF1">
    <property type="entry name" value="PHOSPHATIDIC ACID PHOSPHATASE TYPE 2_HALOPEROXIDASE DOMAIN-CONTAINING PROTEIN"/>
    <property type="match status" value="1"/>
</dbReference>
<name>A0A4R5QA09_9PROT</name>
<dbReference type="Pfam" id="PF17897">
    <property type="entry name" value="VCPO_N"/>
    <property type="match status" value="1"/>
</dbReference>
<dbReference type="SUPFAM" id="SSF48317">
    <property type="entry name" value="Acid phosphatase/Vanadium-dependent haloperoxidase"/>
    <property type="match status" value="1"/>
</dbReference>
<feature type="domain" description="Vanadium chloroperoxidase N-terminal" evidence="1">
    <location>
        <begin position="5"/>
        <end position="92"/>
    </location>
</feature>
<dbReference type="InterPro" id="IPR052559">
    <property type="entry name" value="V-haloperoxidase"/>
</dbReference>
<dbReference type="InterPro" id="IPR041067">
    <property type="entry name" value="VCPO_N"/>
</dbReference>
<dbReference type="CDD" id="cd03398">
    <property type="entry name" value="PAP2_haloperoxidase"/>
    <property type="match status" value="1"/>
</dbReference>
<dbReference type="InterPro" id="IPR036938">
    <property type="entry name" value="PAP2/HPO_sf"/>
</dbReference>